<feature type="binding site" evidence="7">
    <location>
        <position position="122"/>
    </location>
    <ligand>
        <name>ATP</name>
        <dbReference type="ChEBI" id="CHEBI:30616"/>
    </ligand>
</feature>
<evidence type="ECO:0000313" key="8">
    <source>
        <dbReference type="EMBL" id="RLY95000.1"/>
    </source>
</evidence>
<feature type="binding site" evidence="7">
    <location>
        <position position="140"/>
    </location>
    <ligand>
        <name>substrate</name>
    </ligand>
</feature>
<gene>
    <name evidence="7" type="primary">aroK</name>
    <name evidence="8" type="ORF">EAE32_07780</name>
</gene>
<dbReference type="GO" id="GO:0008652">
    <property type="term" value="P:amino acid biosynthetic process"/>
    <property type="evidence" value="ECO:0007669"/>
    <property type="project" value="UniProtKB-KW"/>
</dbReference>
<dbReference type="GO" id="GO:0005829">
    <property type="term" value="C:cytosol"/>
    <property type="evidence" value="ECO:0007669"/>
    <property type="project" value="TreeGrafter"/>
</dbReference>
<dbReference type="PANTHER" id="PTHR21087:SF16">
    <property type="entry name" value="SHIKIMATE KINASE 1, CHLOROPLASTIC"/>
    <property type="match status" value="1"/>
</dbReference>
<evidence type="ECO:0000313" key="9">
    <source>
        <dbReference type="Proteomes" id="UP000277871"/>
    </source>
</evidence>
<dbReference type="Pfam" id="PF01202">
    <property type="entry name" value="SKI"/>
    <property type="match status" value="1"/>
</dbReference>
<dbReference type="GO" id="GO:0004765">
    <property type="term" value="F:shikimate kinase activity"/>
    <property type="evidence" value="ECO:0007669"/>
    <property type="project" value="UniProtKB-UniRule"/>
</dbReference>
<dbReference type="HAMAP" id="MF_00109">
    <property type="entry name" value="Shikimate_kinase"/>
    <property type="match status" value="1"/>
</dbReference>
<dbReference type="PANTHER" id="PTHR21087">
    <property type="entry name" value="SHIKIMATE KINASE"/>
    <property type="match status" value="1"/>
</dbReference>
<dbReference type="InterPro" id="IPR027417">
    <property type="entry name" value="P-loop_NTPase"/>
</dbReference>
<dbReference type="EC" id="2.7.1.71" evidence="7"/>
<dbReference type="Gene3D" id="3.40.50.300">
    <property type="entry name" value="P-loop containing nucleotide triphosphate hydrolases"/>
    <property type="match status" value="1"/>
</dbReference>
<comment type="similarity">
    <text evidence="7">Belongs to the shikimate kinase family.</text>
</comment>
<dbReference type="Proteomes" id="UP000277871">
    <property type="component" value="Unassembled WGS sequence"/>
</dbReference>
<comment type="subunit">
    <text evidence="7">Monomer.</text>
</comment>
<evidence type="ECO:0000256" key="3">
    <source>
        <dbReference type="ARBA" id="ARBA00022741"/>
    </source>
</evidence>
<keyword evidence="7" id="KW-0963">Cytoplasm</keyword>
<comment type="subcellular location">
    <subcellularLocation>
        <location evidence="7">Cytoplasm</location>
    </subcellularLocation>
</comment>
<comment type="catalytic activity">
    <reaction evidence="7">
        <text>shikimate + ATP = 3-phosphoshikimate + ADP + H(+)</text>
        <dbReference type="Rhea" id="RHEA:13121"/>
        <dbReference type="ChEBI" id="CHEBI:15378"/>
        <dbReference type="ChEBI" id="CHEBI:30616"/>
        <dbReference type="ChEBI" id="CHEBI:36208"/>
        <dbReference type="ChEBI" id="CHEBI:145989"/>
        <dbReference type="ChEBI" id="CHEBI:456216"/>
        <dbReference type="EC" id="2.7.1.71"/>
    </reaction>
</comment>
<comment type="pathway">
    <text evidence="7">Metabolic intermediate biosynthesis; chorismate biosynthesis; chorismate from D-erythrose 4-phosphate and phosphoenolpyruvate: step 5/7.</text>
</comment>
<dbReference type="AlphaFoldDB" id="A0A3L9L846"/>
<keyword evidence="2 7" id="KW-0808">Transferase</keyword>
<feature type="binding site" evidence="7">
    <location>
        <begin position="15"/>
        <end position="20"/>
    </location>
    <ligand>
        <name>ATP</name>
        <dbReference type="ChEBI" id="CHEBI:30616"/>
    </ligand>
</feature>
<comment type="cofactor">
    <cofactor evidence="7">
        <name>Mg(2+)</name>
        <dbReference type="ChEBI" id="CHEBI:18420"/>
    </cofactor>
    <text evidence="7">Binds 1 Mg(2+) ion per subunit.</text>
</comment>
<dbReference type="SUPFAM" id="SSF52540">
    <property type="entry name" value="P-loop containing nucleoside triphosphate hydrolases"/>
    <property type="match status" value="1"/>
</dbReference>
<dbReference type="RefSeq" id="WP_121846349.1">
    <property type="nucleotide sequence ID" value="NZ_PHOA01000073.1"/>
</dbReference>
<evidence type="ECO:0000256" key="2">
    <source>
        <dbReference type="ARBA" id="ARBA00022679"/>
    </source>
</evidence>
<keyword evidence="9" id="KW-1185">Reference proteome</keyword>
<keyword evidence="1 7" id="KW-0028">Amino-acid biosynthesis</keyword>
<feature type="binding site" evidence="7">
    <location>
        <position position="158"/>
    </location>
    <ligand>
        <name>ATP</name>
        <dbReference type="ChEBI" id="CHEBI:30616"/>
    </ligand>
</feature>
<comment type="function">
    <text evidence="7">Catalyzes the specific phosphorylation of the 3-hydroxyl group of shikimic acid using ATP as a cosubstrate.</text>
</comment>
<feature type="binding site" evidence="7">
    <location>
        <position position="37"/>
    </location>
    <ligand>
        <name>substrate</name>
    </ligand>
</feature>
<dbReference type="UniPathway" id="UPA00053">
    <property type="reaction ID" value="UER00088"/>
</dbReference>
<dbReference type="GO" id="GO:0005524">
    <property type="term" value="F:ATP binding"/>
    <property type="evidence" value="ECO:0007669"/>
    <property type="project" value="UniProtKB-UniRule"/>
</dbReference>
<keyword evidence="6 7" id="KW-0057">Aromatic amino acid biosynthesis</keyword>
<keyword evidence="5 7" id="KW-0067">ATP-binding</keyword>
<feature type="binding site" evidence="7">
    <location>
        <position position="19"/>
    </location>
    <ligand>
        <name>Mg(2+)</name>
        <dbReference type="ChEBI" id="CHEBI:18420"/>
    </ligand>
</feature>
<feature type="binding site" evidence="7">
    <location>
        <position position="60"/>
    </location>
    <ligand>
        <name>substrate</name>
    </ligand>
</feature>
<evidence type="ECO:0000256" key="4">
    <source>
        <dbReference type="ARBA" id="ARBA00022777"/>
    </source>
</evidence>
<dbReference type="GO" id="GO:0000287">
    <property type="term" value="F:magnesium ion binding"/>
    <property type="evidence" value="ECO:0007669"/>
    <property type="project" value="UniProtKB-UniRule"/>
</dbReference>
<dbReference type="InterPro" id="IPR031322">
    <property type="entry name" value="Shikimate/glucono_kinase"/>
</dbReference>
<keyword evidence="7" id="KW-0460">Magnesium</keyword>
<dbReference type="PRINTS" id="PR01100">
    <property type="entry name" value="SHIKIMTKNASE"/>
</dbReference>
<dbReference type="EMBL" id="RDEX01000001">
    <property type="protein sequence ID" value="RLY95000.1"/>
    <property type="molecule type" value="Genomic_DNA"/>
</dbReference>
<dbReference type="InterPro" id="IPR000623">
    <property type="entry name" value="Shikimate_kinase/TSH1"/>
</dbReference>
<dbReference type="OrthoDB" id="9800332at2"/>
<comment type="caution">
    <text evidence="8">The sequence shown here is derived from an EMBL/GenBank/DDBJ whole genome shotgun (WGS) entry which is preliminary data.</text>
</comment>
<organism evidence="8 9">
    <name type="scientific">Kocuria tytonicola</name>
    <dbReference type="NCBI Taxonomy" id="2055946"/>
    <lineage>
        <taxon>Bacteria</taxon>
        <taxon>Bacillati</taxon>
        <taxon>Actinomycetota</taxon>
        <taxon>Actinomycetes</taxon>
        <taxon>Micrococcales</taxon>
        <taxon>Micrococcaceae</taxon>
        <taxon>Kocuria</taxon>
    </lineage>
</organism>
<name>A0A3L9L846_9MICC</name>
<sequence>MSTHPLPVVLIGPMAAGKSRVAQRMATRYGLPHVDTDSVIESRHGAIPEIFRTRGEDGFRRIEAEVVAELLADPRHARSVISLGGGAPMSPLVQPLLEGRTVAYVDVDLDTVRPRIRGNTTRPLLQPDPEARWAQIMAERRETFERLATITLDGRAPRTVAQMARELYDALGAPAAPAHGKDRTA</sequence>
<keyword evidence="3 7" id="KW-0547">Nucleotide-binding</keyword>
<reference evidence="8 9" key="1">
    <citation type="submission" date="2018-10" db="EMBL/GenBank/DDBJ databases">
        <title>Kocuria tytonicola, new bacteria from the preen glands of American barn owls (Tyto furcata).</title>
        <authorList>
            <person name="Braun M.S."/>
            <person name="Wang E."/>
            <person name="Zimmermann S."/>
            <person name="Boutin S."/>
            <person name="Wagner H."/>
            <person name="Wink M."/>
        </authorList>
    </citation>
    <scope>NUCLEOTIDE SEQUENCE [LARGE SCALE GENOMIC DNA]</scope>
    <source>
        <strain evidence="8 9">473</strain>
    </source>
</reference>
<accession>A0A3L9L846</accession>
<protein>
    <recommendedName>
        <fullName evidence="7">Shikimate kinase</fullName>
        <shortName evidence="7">SK</shortName>
        <ecNumber evidence="7">2.7.1.71</ecNumber>
    </recommendedName>
</protein>
<keyword evidence="7" id="KW-0479">Metal-binding</keyword>
<evidence type="ECO:0000256" key="1">
    <source>
        <dbReference type="ARBA" id="ARBA00022605"/>
    </source>
</evidence>
<keyword evidence="4 7" id="KW-0418">Kinase</keyword>
<evidence type="ECO:0000256" key="7">
    <source>
        <dbReference type="HAMAP-Rule" id="MF_00109"/>
    </source>
</evidence>
<evidence type="ECO:0000256" key="5">
    <source>
        <dbReference type="ARBA" id="ARBA00022840"/>
    </source>
</evidence>
<dbReference type="CDD" id="cd00464">
    <property type="entry name" value="SK"/>
    <property type="match status" value="1"/>
</dbReference>
<proteinExistence type="inferred from homology"/>
<feature type="binding site" evidence="7">
    <location>
        <position position="85"/>
    </location>
    <ligand>
        <name>substrate</name>
    </ligand>
</feature>
<dbReference type="GO" id="GO:0009073">
    <property type="term" value="P:aromatic amino acid family biosynthetic process"/>
    <property type="evidence" value="ECO:0007669"/>
    <property type="project" value="UniProtKB-KW"/>
</dbReference>
<evidence type="ECO:0000256" key="6">
    <source>
        <dbReference type="ARBA" id="ARBA00023141"/>
    </source>
</evidence>
<dbReference type="GO" id="GO:0009423">
    <property type="term" value="P:chorismate biosynthetic process"/>
    <property type="evidence" value="ECO:0007669"/>
    <property type="project" value="UniProtKB-UniRule"/>
</dbReference>